<feature type="domain" description="RsbT co-antagonist protein RsbRD N-terminal" evidence="1">
    <location>
        <begin position="15"/>
        <end position="147"/>
    </location>
</feature>
<dbReference type="Pfam" id="PF14361">
    <property type="entry name" value="RsbRD_N"/>
    <property type="match status" value="1"/>
</dbReference>
<dbReference type="KEGG" id="dmm:dnm_008660"/>
<name>A0A975BGG7_9BACT</name>
<reference evidence="2" key="1">
    <citation type="journal article" date="2021" name="Microb. Physiol.">
        <title>Proteogenomic Insights into the Physiology of Marine, Sulfate-Reducing, Filamentous Desulfonema limicola and Desulfonema magnum.</title>
        <authorList>
            <person name="Schnaars V."/>
            <person name="Wohlbrand L."/>
            <person name="Scheve S."/>
            <person name="Hinrichs C."/>
            <person name="Reinhardt R."/>
            <person name="Rabus R."/>
        </authorList>
    </citation>
    <scope>NUCLEOTIDE SEQUENCE</scope>
    <source>
        <strain evidence="2">4be13</strain>
    </source>
</reference>
<evidence type="ECO:0000313" key="3">
    <source>
        <dbReference type="Proteomes" id="UP000663722"/>
    </source>
</evidence>
<dbReference type="RefSeq" id="WP_207681166.1">
    <property type="nucleotide sequence ID" value="NZ_CP061800.1"/>
</dbReference>
<gene>
    <name evidence="2" type="ORF">dnm_008660</name>
</gene>
<keyword evidence="3" id="KW-1185">Reference proteome</keyword>
<protein>
    <submittedName>
        <fullName evidence="2">Anti-sigma factor antagonist domain-containing protein</fullName>
    </submittedName>
</protein>
<dbReference type="EMBL" id="CP061800">
    <property type="protein sequence ID" value="QTA84863.1"/>
    <property type="molecule type" value="Genomic_DNA"/>
</dbReference>
<dbReference type="Proteomes" id="UP000663722">
    <property type="component" value="Chromosome"/>
</dbReference>
<sequence length="172" mass="19931">MSAKLTKLLQKKKTTIIKQWFDMVIDTYPPDTSRFIKGQKDPFANPVGNTTFEGLQTLFDALFDDMNREAIVSSLDPIIRIRAIQDFTPSKAISFIFSLKKIIREIANKEFPDDQVADELFLMDSKIDNLGMIGFDIYMECREKLYEIKSNEFRNRTYSAFERAGLLKQDCC</sequence>
<organism evidence="2 3">
    <name type="scientific">Desulfonema magnum</name>
    <dbReference type="NCBI Taxonomy" id="45655"/>
    <lineage>
        <taxon>Bacteria</taxon>
        <taxon>Pseudomonadati</taxon>
        <taxon>Thermodesulfobacteriota</taxon>
        <taxon>Desulfobacteria</taxon>
        <taxon>Desulfobacterales</taxon>
        <taxon>Desulfococcaceae</taxon>
        <taxon>Desulfonema</taxon>
    </lineage>
</organism>
<evidence type="ECO:0000259" key="1">
    <source>
        <dbReference type="Pfam" id="PF14361"/>
    </source>
</evidence>
<accession>A0A975BGG7</accession>
<dbReference type="InterPro" id="IPR025751">
    <property type="entry name" value="RsbRD_N_dom"/>
</dbReference>
<evidence type="ECO:0000313" key="2">
    <source>
        <dbReference type="EMBL" id="QTA84863.1"/>
    </source>
</evidence>
<proteinExistence type="predicted"/>
<dbReference type="AlphaFoldDB" id="A0A975BGG7"/>